<evidence type="ECO:0000256" key="1">
    <source>
        <dbReference type="SAM" id="MobiDB-lite"/>
    </source>
</evidence>
<dbReference type="SUPFAM" id="SSF53474">
    <property type="entry name" value="alpha/beta-Hydrolases"/>
    <property type="match status" value="1"/>
</dbReference>
<feature type="compositionally biased region" description="Basic and acidic residues" evidence="1">
    <location>
        <begin position="572"/>
        <end position="603"/>
    </location>
</feature>
<dbReference type="Pfam" id="PF22749">
    <property type="entry name" value="Arb2"/>
    <property type="match status" value="1"/>
</dbReference>
<keyword evidence="5" id="KW-1185">Reference proteome</keyword>
<name>A0AAN9GQ22_9CAEN</name>
<feature type="transmembrane region" description="Helical" evidence="2">
    <location>
        <begin position="7"/>
        <end position="28"/>
    </location>
</feature>
<feature type="domain" description="Arb2" evidence="3">
    <location>
        <begin position="71"/>
        <end position="313"/>
    </location>
</feature>
<sequence>MLEGLHVIRILSAYVVCISLIIGLIIPYCETTSGTGTAGSIVIAMELLRSAWAKLKGVLGQRGEDMPRYTFPDTLEEFGYHFNEKGELVNEDGGGFQFVVKEGDRNYNQQHYDALGELVTEYLYNIMEKELQLEKIYIPVDAKREEPQSFIFKSKDALVSDKLMVLIHGSGAVRAGQWSRKLIINENIDTGSQLPYIRRAMDDGYGVIVLNPNLNEVTVNGRPVKIRESKSPEEHGVNVWQNFVLTAKASSIVIVAHSFGGIVTCHMAEKFLEEFLQRVFCVVFTDSVHSADRGRWSQPVKDFMQKRAVNFASAYVPLDTMLDASSPDDCLSVSAGTKEHERTSHACIDSAFKFIRDNFDTWIIDGSMAPRDFLPLPENLEDFSPARQWEAKVKKEEEKMKKEGDEKMIKEEDENMKKEEEAAKNGEEESESKNGGAPGSGEDPRETQKNLKDGEKDRDIKAEEDQAKQPAKESSEGGQGEGNAEGEKAESTSSQQGNESTSSQQGNESTSSQQGNESTSSQQGNESTSSQQGNESTSSQQGNESTSSQQGNESTASQNKVESTEGEQYSGEQKEESAAGEPEKKITGDEEKQKQPEVPKSEL</sequence>
<feature type="compositionally biased region" description="Basic and acidic residues" evidence="1">
    <location>
        <begin position="442"/>
        <end position="475"/>
    </location>
</feature>
<dbReference type="Proteomes" id="UP001374579">
    <property type="component" value="Unassembled WGS sequence"/>
</dbReference>
<evidence type="ECO:0000313" key="5">
    <source>
        <dbReference type="Proteomes" id="UP001374579"/>
    </source>
</evidence>
<dbReference type="InterPro" id="IPR053858">
    <property type="entry name" value="Arb2_dom"/>
</dbReference>
<keyword evidence="2" id="KW-1133">Transmembrane helix</keyword>
<evidence type="ECO:0000256" key="2">
    <source>
        <dbReference type="SAM" id="Phobius"/>
    </source>
</evidence>
<evidence type="ECO:0000313" key="4">
    <source>
        <dbReference type="EMBL" id="KAK7116643.1"/>
    </source>
</evidence>
<comment type="caution">
    <text evidence="4">The sequence shown here is derived from an EMBL/GenBank/DDBJ whole genome shotgun (WGS) entry which is preliminary data.</text>
</comment>
<dbReference type="InterPro" id="IPR029058">
    <property type="entry name" value="AB_hydrolase_fold"/>
</dbReference>
<proteinExistence type="predicted"/>
<evidence type="ECO:0000259" key="3">
    <source>
        <dbReference type="Pfam" id="PF22749"/>
    </source>
</evidence>
<feature type="compositionally biased region" description="Polar residues" evidence="1">
    <location>
        <begin position="492"/>
        <end position="571"/>
    </location>
</feature>
<dbReference type="GO" id="GO:0035197">
    <property type="term" value="F:siRNA binding"/>
    <property type="evidence" value="ECO:0007669"/>
    <property type="project" value="TreeGrafter"/>
</dbReference>
<gene>
    <name evidence="4" type="ORF">V1264_002283</name>
</gene>
<reference evidence="4 5" key="1">
    <citation type="submission" date="2024-02" db="EMBL/GenBank/DDBJ databases">
        <title>Chromosome-scale genome assembly of the rough periwinkle Littorina saxatilis.</title>
        <authorList>
            <person name="De Jode A."/>
            <person name="Faria R."/>
            <person name="Formenti G."/>
            <person name="Sims Y."/>
            <person name="Smith T.P."/>
            <person name="Tracey A."/>
            <person name="Wood J.M.D."/>
            <person name="Zagrodzka Z.B."/>
            <person name="Johannesson K."/>
            <person name="Butlin R.K."/>
            <person name="Leder E.H."/>
        </authorList>
    </citation>
    <scope>NUCLEOTIDE SEQUENCE [LARGE SCALE GENOMIC DNA]</scope>
    <source>
        <strain evidence="4">Snail1</strain>
        <tissue evidence="4">Muscle</tissue>
    </source>
</reference>
<protein>
    <recommendedName>
        <fullName evidence="3">Arb2 domain-containing protein</fullName>
    </recommendedName>
</protein>
<feature type="compositionally biased region" description="Basic and acidic residues" evidence="1">
    <location>
        <begin position="391"/>
        <end position="427"/>
    </location>
</feature>
<keyword evidence="2" id="KW-0812">Transmembrane</keyword>
<organism evidence="4 5">
    <name type="scientific">Littorina saxatilis</name>
    <dbReference type="NCBI Taxonomy" id="31220"/>
    <lineage>
        <taxon>Eukaryota</taxon>
        <taxon>Metazoa</taxon>
        <taxon>Spiralia</taxon>
        <taxon>Lophotrochozoa</taxon>
        <taxon>Mollusca</taxon>
        <taxon>Gastropoda</taxon>
        <taxon>Caenogastropoda</taxon>
        <taxon>Littorinimorpha</taxon>
        <taxon>Littorinoidea</taxon>
        <taxon>Littorinidae</taxon>
        <taxon>Littorina</taxon>
    </lineage>
</organism>
<dbReference type="GO" id="GO:0005634">
    <property type="term" value="C:nucleus"/>
    <property type="evidence" value="ECO:0007669"/>
    <property type="project" value="TreeGrafter"/>
</dbReference>
<dbReference type="EMBL" id="JBAMIC010000001">
    <property type="protein sequence ID" value="KAK7116643.1"/>
    <property type="molecule type" value="Genomic_DNA"/>
</dbReference>
<dbReference type="GO" id="GO:0031048">
    <property type="term" value="P:regulatory ncRNA-mediated heterochromatin formation"/>
    <property type="evidence" value="ECO:0007669"/>
    <property type="project" value="TreeGrafter"/>
</dbReference>
<dbReference type="InterPro" id="IPR048263">
    <property type="entry name" value="Arb2"/>
</dbReference>
<dbReference type="PANTHER" id="PTHR21357:SF4">
    <property type="entry name" value="FAM172 FAMILY PROTEIN HOMOLOG CG10038"/>
    <property type="match status" value="1"/>
</dbReference>
<dbReference type="PANTHER" id="PTHR21357">
    <property type="entry name" value="FAM172 FAMILY PROTEIN HOMOLOG CG10038"/>
    <property type="match status" value="1"/>
</dbReference>
<dbReference type="Gene3D" id="3.40.50.1820">
    <property type="entry name" value="alpha/beta hydrolase"/>
    <property type="match status" value="1"/>
</dbReference>
<accession>A0AAN9GQ22</accession>
<dbReference type="AlphaFoldDB" id="A0AAN9GQ22"/>
<keyword evidence="2" id="KW-0472">Membrane</keyword>
<feature type="region of interest" description="Disordered" evidence="1">
    <location>
        <begin position="391"/>
        <end position="603"/>
    </location>
</feature>